<keyword evidence="2" id="KW-1185">Reference proteome</keyword>
<comment type="caution">
    <text evidence="1">The sequence shown here is derived from an EMBL/GenBank/DDBJ whole genome shotgun (WGS) entry which is preliminary data.</text>
</comment>
<dbReference type="EMBL" id="JAAFYZ010000058">
    <property type="protein sequence ID" value="MBS2548881.1"/>
    <property type="molecule type" value="Genomic_DNA"/>
</dbReference>
<proteinExistence type="predicted"/>
<dbReference type="Proteomes" id="UP000730482">
    <property type="component" value="Unassembled WGS sequence"/>
</dbReference>
<dbReference type="SUPFAM" id="SSF48452">
    <property type="entry name" value="TPR-like"/>
    <property type="match status" value="1"/>
</dbReference>
<evidence type="ECO:0000313" key="1">
    <source>
        <dbReference type="EMBL" id="MBS2548881.1"/>
    </source>
</evidence>
<reference evidence="1 2" key="1">
    <citation type="submission" date="2020-02" db="EMBL/GenBank/DDBJ databases">
        <title>Acidophilic actinobacteria isolated from forest soil.</title>
        <authorList>
            <person name="Golinska P."/>
        </authorList>
    </citation>
    <scope>NUCLEOTIDE SEQUENCE [LARGE SCALE GENOMIC DNA]</scope>
    <source>
        <strain evidence="1 2">NL8</strain>
    </source>
</reference>
<evidence type="ECO:0000313" key="2">
    <source>
        <dbReference type="Proteomes" id="UP000730482"/>
    </source>
</evidence>
<organism evidence="1 2">
    <name type="scientific">Catenulispora pinistramenti</name>
    <dbReference type="NCBI Taxonomy" id="2705254"/>
    <lineage>
        <taxon>Bacteria</taxon>
        <taxon>Bacillati</taxon>
        <taxon>Actinomycetota</taxon>
        <taxon>Actinomycetes</taxon>
        <taxon>Catenulisporales</taxon>
        <taxon>Catenulisporaceae</taxon>
        <taxon>Catenulispora</taxon>
    </lineage>
</organism>
<dbReference type="InterPro" id="IPR011990">
    <property type="entry name" value="TPR-like_helical_dom_sf"/>
</dbReference>
<sequence>MSGVQLSGAEAMELLQRGEDAAEAQDWPVVAACYEQFLTAFPDTPISAELWFDAALAHKLLRNWPKAYELGRQAALRAGEAEGNAAWWNLGIAATMVGDWGTAREAWTKYGVPLTPGEGEIEDGFGSALVRLDPDGAAEVVWVRRICPTRARVLSVPYGERRFGEIVVHDGAATGERRVGDHTFPVFDELALWLPSPTPTWRAQVTAPAPEDMTALADAFDDQGLAMEPVDSVTFHCTCCSRGSLESATTVLAGARDVLLAAPDEQTATGILTAWAVAGAGRAWHAIHAKAGADR</sequence>
<gene>
    <name evidence="1" type="ORF">KGQ19_18605</name>
</gene>
<dbReference type="RefSeq" id="WP_212010459.1">
    <property type="nucleotide sequence ID" value="NZ_JAAFYZ010000058.1"/>
</dbReference>
<dbReference type="Gene3D" id="1.25.40.10">
    <property type="entry name" value="Tetratricopeptide repeat domain"/>
    <property type="match status" value="1"/>
</dbReference>
<protein>
    <submittedName>
        <fullName evidence="1">Tetratricopeptide repeat protein</fullName>
    </submittedName>
</protein>
<name>A0ABS5KS51_9ACTN</name>
<accession>A0ABS5KS51</accession>